<name>A0ABV8VUX1_9BACI</name>
<evidence type="ECO:0000313" key="3">
    <source>
        <dbReference type="Proteomes" id="UP001595880"/>
    </source>
</evidence>
<proteinExistence type="predicted"/>
<organism evidence="2 3">
    <name type="scientific">Gracilibacillus marinus</name>
    <dbReference type="NCBI Taxonomy" id="630535"/>
    <lineage>
        <taxon>Bacteria</taxon>
        <taxon>Bacillati</taxon>
        <taxon>Bacillota</taxon>
        <taxon>Bacilli</taxon>
        <taxon>Bacillales</taxon>
        <taxon>Bacillaceae</taxon>
        <taxon>Gracilibacillus</taxon>
    </lineage>
</organism>
<dbReference type="RefSeq" id="WP_390196313.1">
    <property type="nucleotide sequence ID" value="NZ_JBHSDV010000001.1"/>
</dbReference>
<evidence type="ECO:0000313" key="2">
    <source>
        <dbReference type="EMBL" id="MFC4387018.1"/>
    </source>
</evidence>
<dbReference type="InterPro" id="IPR022258">
    <property type="entry name" value="Flagellar_operon_YvyF"/>
</dbReference>
<keyword evidence="2" id="KW-0966">Cell projection</keyword>
<keyword evidence="2" id="KW-0282">Flagellum</keyword>
<dbReference type="EMBL" id="JBHSDV010000001">
    <property type="protein sequence ID" value="MFC4387018.1"/>
    <property type="molecule type" value="Genomic_DNA"/>
</dbReference>
<protein>
    <submittedName>
        <fullName evidence="2">TIGR03826 family flagellar region protein</fullName>
    </submittedName>
</protein>
<keyword evidence="2" id="KW-0969">Cilium</keyword>
<dbReference type="NCBIfam" id="TIGR03826">
    <property type="entry name" value="YvyF"/>
    <property type="match status" value="1"/>
</dbReference>
<sequence length="136" mass="16127">MAEIANCIRCDKLFARVSRPICHDCIKEEEKKYDIVYRFLRVRENRQATIPEIVEATGVEYELILQFVRENRLRPAQFPNLSYPCERCGAPIGRGKLCENCTGSIQQDLHKHDEIEKVKRRHEEEQKRAKTYFTRD</sequence>
<keyword evidence="3" id="KW-1185">Reference proteome</keyword>
<comment type="caution">
    <text evidence="2">The sequence shown here is derived from an EMBL/GenBank/DDBJ whole genome shotgun (WGS) entry which is preliminary data.</text>
</comment>
<dbReference type="Proteomes" id="UP001595880">
    <property type="component" value="Unassembled WGS sequence"/>
</dbReference>
<gene>
    <name evidence="2" type="ORF">ACFOZ1_04260</name>
</gene>
<evidence type="ECO:0000256" key="1">
    <source>
        <dbReference type="SAM" id="MobiDB-lite"/>
    </source>
</evidence>
<accession>A0ABV8VUX1</accession>
<reference evidence="3" key="1">
    <citation type="journal article" date="2019" name="Int. J. Syst. Evol. Microbiol.">
        <title>The Global Catalogue of Microorganisms (GCM) 10K type strain sequencing project: providing services to taxonomists for standard genome sequencing and annotation.</title>
        <authorList>
            <consortium name="The Broad Institute Genomics Platform"/>
            <consortium name="The Broad Institute Genome Sequencing Center for Infectious Disease"/>
            <person name="Wu L."/>
            <person name="Ma J."/>
        </authorList>
    </citation>
    <scope>NUCLEOTIDE SEQUENCE [LARGE SCALE GENOMIC DNA]</scope>
    <source>
        <strain evidence="3">KACC 14058</strain>
    </source>
</reference>
<feature type="region of interest" description="Disordered" evidence="1">
    <location>
        <begin position="116"/>
        <end position="136"/>
    </location>
</feature>